<feature type="region of interest" description="Disordered" evidence="8">
    <location>
        <begin position="1"/>
        <end position="72"/>
    </location>
</feature>
<dbReference type="InterPro" id="IPR024872">
    <property type="entry name" value="HEXIM"/>
</dbReference>
<keyword evidence="5" id="KW-0175">Coiled coil</keyword>
<gene>
    <name evidence="9" type="ORF">CEUTPL_LOCUS7010</name>
</gene>
<evidence type="ECO:0000256" key="3">
    <source>
        <dbReference type="ARBA" id="ARBA00022491"/>
    </source>
</evidence>
<dbReference type="Gene3D" id="6.10.250.2910">
    <property type="match status" value="1"/>
</dbReference>
<dbReference type="AlphaFoldDB" id="A0A9N9ML57"/>
<dbReference type="GO" id="GO:0097322">
    <property type="term" value="F:7SK snRNA binding"/>
    <property type="evidence" value="ECO:0007669"/>
    <property type="project" value="TreeGrafter"/>
</dbReference>
<dbReference type="Pfam" id="PF15313">
    <property type="entry name" value="HEXIM"/>
    <property type="match status" value="1"/>
</dbReference>
<feature type="compositionally biased region" description="Basic residues" evidence="8">
    <location>
        <begin position="53"/>
        <end position="72"/>
    </location>
</feature>
<feature type="compositionally biased region" description="Polar residues" evidence="8">
    <location>
        <begin position="14"/>
        <end position="24"/>
    </location>
</feature>
<evidence type="ECO:0000256" key="1">
    <source>
        <dbReference type="ARBA" id="ARBA00004123"/>
    </source>
</evidence>
<dbReference type="GO" id="GO:0004861">
    <property type="term" value="F:cyclin-dependent protein serine/threonine kinase inhibitor activity"/>
    <property type="evidence" value="ECO:0007669"/>
    <property type="project" value="InterPro"/>
</dbReference>
<dbReference type="GO" id="GO:0000122">
    <property type="term" value="P:negative regulation of transcription by RNA polymerase II"/>
    <property type="evidence" value="ECO:0007669"/>
    <property type="project" value="InterPro"/>
</dbReference>
<evidence type="ECO:0000313" key="9">
    <source>
        <dbReference type="EMBL" id="CAG9766426.1"/>
    </source>
</evidence>
<comment type="similarity">
    <text evidence="2">Belongs to the HEXIM family.</text>
</comment>
<evidence type="ECO:0000256" key="8">
    <source>
        <dbReference type="SAM" id="MobiDB-lite"/>
    </source>
</evidence>
<evidence type="ECO:0000256" key="6">
    <source>
        <dbReference type="ARBA" id="ARBA00023163"/>
    </source>
</evidence>
<keyword evidence="6" id="KW-0804">Transcription</keyword>
<proteinExistence type="inferred from homology"/>
<keyword evidence="4" id="KW-0805">Transcription regulation</keyword>
<reference evidence="9" key="1">
    <citation type="submission" date="2022-01" db="EMBL/GenBank/DDBJ databases">
        <authorList>
            <person name="King R."/>
        </authorList>
    </citation>
    <scope>NUCLEOTIDE SEQUENCE</scope>
</reference>
<sequence length="286" mass="31462">MSDLNGSGAGENPPRNSTDATSQDVVVAPENGACASEATKIAEKETPVAPPVPKKRKTRRGKSKRKAPYQKFGRKNGKIIKPCIVKPEAPHNDNQFLFADHGGLEGLDEKLRNIDQLSTASLTRTRDSSVSVDSDGEEFYSSPDDEGEFLMQDFNDQYRSIQTEQLQTMSKQELINEYLALDNRTSQKNRDLEDTIRQLENELVKQTNEKHSLLEEIDFLKNKIELAAQKQNGHMDSEDSETDSSDSGSSSSSSSSGSSRSVTPEVDHGLTNGHLSPPHEQGVDAV</sequence>
<accession>A0A9N9ML57</accession>
<dbReference type="PANTHER" id="PTHR13469:SF8">
    <property type="entry name" value="HEXIM P-TEFB COMPLEX SUBUNIT 1"/>
    <property type="match status" value="1"/>
</dbReference>
<feature type="region of interest" description="Disordered" evidence="8">
    <location>
        <begin position="228"/>
        <end position="286"/>
    </location>
</feature>
<protein>
    <submittedName>
        <fullName evidence="9">Uncharacterized protein</fullName>
    </submittedName>
</protein>
<dbReference type="GO" id="GO:0005654">
    <property type="term" value="C:nucleoplasm"/>
    <property type="evidence" value="ECO:0007669"/>
    <property type="project" value="TreeGrafter"/>
</dbReference>
<dbReference type="PRINTS" id="PR02094">
    <property type="entry name" value="HEXIMFAMILY"/>
</dbReference>
<dbReference type="Proteomes" id="UP001152799">
    <property type="component" value="Chromosome 3"/>
</dbReference>
<dbReference type="PANTHER" id="PTHR13469">
    <property type="entry name" value="HEXAMETHYLENE BISACETAMIDE INDUCIBLE 1"/>
    <property type="match status" value="1"/>
</dbReference>
<comment type="subcellular location">
    <subcellularLocation>
        <location evidence="1">Nucleus</location>
    </subcellularLocation>
</comment>
<dbReference type="EMBL" id="OU892279">
    <property type="protein sequence ID" value="CAG9766426.1"/>
    <property type="molecule type" value="Genomic_DNA"/>
</dbReference>
<keyword evidence="10" id="KW-1185">Reference proteome</keyword>
<keyword evidence="7" id="KW-0539">Nucleus</keyword>
<evidence type="ECO:0000313" key="10">
    <source>
        <dbReference type="Proteomes" id="UP001152799"/>
    </source>
</evidence>
<dbReference type="OrthoDB" id="10058500at2759"/>
<keyword evidence="3" id="KW-0678">Repressor</keyword>
<dbReference type="GO" id="GO:0005737">
    <property type="term" value="C:cytoplasm"/>
    <property type="evidence" value="ECO:0007669"/>
    <property type="project" value="InterPro"/>
</dbReference>
<feature type="compositionally biased region" description="Low complexity" evidence="8">
    <location>
        <begin position="245"/>
        <end position="261"/>
    </location>
</feature>
<evidence type="ECO:0000256" key="2">
    <source>
        <dbReference type="ARBA" id="ARBA00008409"/>
    </source>
</evidence>
<evidence type="ECO:0000256" key="4">
    <source>
        <dbReference type="ARBA" id="ARBA00023015"/>
    </source>
</evidence>
<evidence type="ECO:0000256" key="5">
    <source>
        <dbReference type="ARBA" id="ARBA00023054"/>
    </source>
</evidence>
<name>A0A9N9ML57_9CUCU</name>
<evidence type="ECO:0000256" key="7">
    <source>
        <dbReference type="ARBA" id="ARBA00023242"/>
    </source>
</evidence>
<organism evidence="9 10">
    <name type="scientific">Ceutorhynchus assimilis</name>
    <name type="common">cabbage seed weevil</name>
    <dbReference type="NCBI Taxonomy" id="467358"/>
    <lineage>
        <taxon>Eukaryota</taxon>
        <taxon>Metazoa</taxon>
        <taxon>Ecdysozoa</taxon>
        <taxon>Arthropoda</taxon>
        <taxon>Hexapoda</taxon>
        <taxon>Insecta</taxon>
        <taxon>Pterygota</taxon>
        <taxon>Neoptera</taxon>
        <taxon>Endopterygota</taxon>
        <taxon>Coleoptera</taxon>
        <taxon>Polyphaga</taxon>
        <taxon>Cucujiformia</taxon>
        <taxon>Curculionidae</taxon>
        <taxon>Ceutorhynchinae</taxon>
        <taxon>Ceutorhynchus</taxon>
    </lineage>
</organism>